<dbReference type="PANTHER" id="PTHR35807">
    <property type="entry name" value="TRANSCRIPTIONAL REGULATOR REDD-RELATED"/>
    <property type="match status" value="1"/>
</dbReference>
<dbReference type="Proteomes" id="UP000239187">
    <property type="component" value="Chromosome"/>
</dbReference>
<reference evidence="4 5" key="1">
    <citation type="submission" date="2017-11" db="EMBL/GenBank/DDBJ databases">
        <title>Draft genome of Arthrobacter agilis strain UMCV2, a plant growth-promoting rhizobacterium and biocontrol capacity of phytopathogenic fungi.</title>
        <authorList>
            <person name="Martinez-Camara R."/>
            <person name="Santoyo G."/>
            <person name="Moreno-Hagelsieb G."/>
            <person name="Valencia-Cantero E."/>
        </authorList>
    </citation>
    <scope>NUCLEOTIDE SEQUENCE [LARGE SCALE GENOMIC DNA]</scope>
    <source>
        <strain evidence="4 5">UMCV2</strain>
    </source>
</reference>
<dbReference type="InterPro" id="IPR051677">
    <property type="entry name" value="AfsR-DnrI-RedD_regulator"/>
</dbReference>
<evidence type="ECO:0000259" key="3">
    <source>
        <dbReference type="SMART" id="SM01043"/>
    </source>
</evidence>
<sequence>MGYDDYGELKLELLRAWQLFRHGVVVHVATRQQRLIAALAVKGPCLRSYLVGLLWPEYPDPRALESLRVSVHLISRQVPGLLVNHGALLALNDRVEVDLYRVRTQTQRLSTVASEEDWAPVLYELRDADLLPGWYEDWVVFEQSRLQQDRLRAFTILAGHSLDQGYCDRAEAAAEAALELEPLYEAAVRILVAAELQHGNPAAALRDYERYRERLEEDMGLKPSEALRRLITDAIEGRVRASEEHLVVPAGDPLLSGYPLLHHL</sequence>
<feature type="domain" description="Bacterial transcriptional activator" evidence="3">
    <location>
        <begin position="97"/>
        <end position="235"/>
    </location>
</feature>
<dbReference type="EMBL" id="CP024915">
    <property type="protein sequence ID" value="AUZ88026.1"/>
    <property type="molecule type" value="Genomic_DNA"/>
</dbReference>
<name>A0A2L0UFM5_9MICC</name>
<proteinExistence type="predicted"/>
<protein>
    <submittedName>
        <fullName evidence="4">Transcriptional regulator</fullName>
    </submittedName>
</protein>
<dbReference type="PANTHER" id="PTHR35807:SF1">
    <property type="entry name" value="TRANSCRIPTIONAL REGULATOR REDD"/>
    <property type="match status" value="1"/>
</dbReference>
<evidence type="ECO:0000313" key="4">
    <source>
        <dbReference type="EMBL" id="AUZ88026.1"/>
    </source>
</evidence>
<dbReference type="Pfam" id="PF03704">
    <property type="entry name" value="BTAD"/>
    <property type="match status" value="1"/>
</dbReference>
<gene>
    <name evidence="4" type="ORF">CVO76_10605</name>
</gene>
<keyword evidence="2" id="KW-0804">Transcription</keyword>
<accession>A0A2L0UFM5</accession>
<organism evidence="4 5">
    <name type="scientific">Arthrobacter agilis</name>
    <dbReference type="NCBI Taxonomy" id="37921"/>
    <lineage>
        <taxon>Bacteria</taxon>
        <taxon>Bacillati</taxon>
        <taxon>Actinomycetota</taxon>
        <taxon>Actinomycetes</taxon>
        <taxon>Micrococcales</taxon>
        <taxon>Micrococcaceae</taxon>
        <taxon>Arthrobacter</taxon>
    </lineage>
</organism>
<dbReference type="GO" id="GO:0006355">
    <property type="term" value="P:regulation of DNA-templated transcription"/>
    <property type="evidence" value="ECO:0007669"/>
    <property type="project" value="TreeGrafter"/>
</dbReference>
<dbReference type="RefSeq" id="WP_208739208.1">
    <property type="nucleotide sequence ID" value="NZ_CP024915.1"/>
</dbReference>
<dbReference type="GO" id="GO:0003677">
    <property type="term" value="F:DNA binding"/>
    <property type="evidence" value="ECO:0007669"/>
    <property type="project" value="TreeGrafter"/>
</dbReference>
<dbReference type="SMART" id="SM01043">
    <property type="entry name" value="BTAD"/>
    <property type="match status" value="1"/>
</dbReference>
<dbReference type="SUPFAM" id="SSF48452">
    <property type="entry name" value="TPR-like"/>
    <property type="match status" value="1"/>
</dbReference>
<dbReference type="InterPro" id="IPR011990">
    <property type="entry name" value="TPR-like_helical_dom_sf"/>
</dbReference>
<dbReference type="AlphaFoldDB" id="A0A2L0UFM5"/>
<keyword evidence="1" id="KW-0805">Transcription regulation</keyword>
<dbReference type="Gene3D" id="1.25.40.10">
    <property type="entry name" value="Tetratricopeptide repeat domain"/>
    <property type="match status" value="1"/>
</dbReference>
<evidence type="ECO:0000256" key="2">
    <source>
        <dbReference type="ARBA" id="ARBA00023163"/>
    </source>
</evidence>
<evidence type="ECO:0000256" key="1">
    <source>
        <dbReference type="ARBA" id="ARBA00023015"/>
    </source>
</evidence>
<dbReference type="InterPro" id="IPR005158">
    <property type="entry name" value="BTAD"/>
</dbReference>
<evidence type="ECO:0000313" key="5">
    <source>
        <dbReference type="Proteomes" id="UP000239187"/>
    </source>
</evidence>